<dbReference type="InterPro" id="IPR000757">
    <property type="entry name" value="Beta-glucanase-like"/>
</dbReference>
<keyword evidence="3" id="KW-1185">Reference proteome</keyword>
<dbReference type="EMBL" id="JAANBB010000019">
    <property type="protein sequence ID" value="KAF7555541.1"/>
    <property type="molecule type" value="Genomic_DNA"/>
</dbReference>
<dbReference type="InterPro" id="IPR050546">
    <property type="entry name" value="Glycosyl_Hydrlase_16"/>
</dbReference>
<sequence length="334" mass="36143">MQKLLPDPLEACTETPAIVNGGRVSRLIPRAARRNNSGHNSGMFAAEKGLAQPVAFGVASTHFPFWASGPGLACFTKVWTSDFAGKAKTLPSTSHWNLITGDVNGNNEYQRYTKSSNNLLITGKGTLQLIPRADKSAPNGWTSARIESKYTFTPTLGKITRVQAKLRLGGNAKIHKQGLWPAFWLLGNSYRKGTKWPACGEIDVLENINGQKLAYGGVHCDVSQGGICNEPSGIVDTTNIPDASYHIWRVEFNRKGSTWKSHSITWSLDGKVFNTVTGAEIGSATVWKALCQSPLYIIFNVAVGGFWPGAPNSKTWGGAGSVMEIGYVAHYVSK</sequence>
<organism evidence="2 3">
    <name type="scientific">Cylindrodendrum hubeiense</name>
    <dbReference type="NCBI Taxonomy" id="595255"/>
    <lineage>
        <taxon>Eukaryota</taxon>
        <taxon>Fungi</taxon>
        <taxon>Dikarya</taxon>
        <taxon>Ascomycota</taxon>
        <taxon>Pezizomycotina</taxon>
        <taxon>Sordariomycetes</taxon>
        <taxon>Hypocreomycetidae</taxon>
        <taxon>Hypocreales</taxon>
        <taxon>Nectriaceae</taxon>
        <taxon>Cylindrodendrum</taxon>
    </lineage>
</organism>
<dbReference type="AlphaFoldDB" id="A0A9P5HLI6"/>
<dbReference type="PANTHER" id="PTHR10963:SF60">
    <property type="entry name" value="GRAM-NEGATIVE BACTERIA-BINDING PROTEIN 1-RELATED"/>
    <property type="match status" value="1"/>
</dbReference>
<dbReference type="PANTHER" id="PTHR10963">
    <property type="entry name" value="GLYCOSYL HYDROLASE-RELATED"/>
    <property type="match status" value="1"/>
</dbReference>
<dbReference type="InterPro" id="IPR013320">
    <property type="entry name" value="ConA-like_dom_sf"/>
</dbReference>
<dbReference type="GO" id="GO:0005975">
    <property type="term" value="P:carbohydrate metabolic process"/>
    <property type="evidence" value="ECO:0007669"/>
    <property type="project" value="InterPro"/>
</dbReference>
<dbReference type="Proteomes" id="UP000722485">
    <property type="component" value="Unassembled WGS sequence"/>
</dbReference>
<comment type="caution">
    <text evidence="2">The sequence shown here is derived from an EMBL/GenBank/DDBJ whole genome shotgun (WGS) entry which is preliminary data.</text>
</comment>
<gene>
    <name evidence="2" type="ORF">G7Z17_g2082</name>
</gene>
<evidence type="ECO:0000259" key="1">
    <source>
        <dbReference type="PROSITE" id="PS51762"/>
    </source>
</evidence>
<protein>
    <recommendedName>
        <fullName evidence="1">GH16 domain-containing protein</fullName>
    </recommendedName>
</protein>
<name>A0A9P5HLI6_9HYPO</name>
<accession>A0A9P5HLI6</accession>
<reference evidence="2" key="1">
    <citation type="submission" date="2020-03" db="EMBL/GenBank/DDBJ databases">
        <title>Draft Genome Sequence of Cylindrodendrum hubeiense.</title>
        <authorList>
            <person name="Buettner E."/>
            <person name="Kellner H."/>
        </authorList>
    </citation>
    <scope>NUCLEOTIDE SEQUENCE</scope>
    <source>
        <strain evidence="2">IHI 201604</strain>
    </source>
</reference>
<dbReference type="Pfam" id="PF26113">
    <property type="entry name" value="GH16_XgeA"/>
    <property type="match status" value="1"/>
</dbReference>
<dbReference type="GO" id="GO:0004553">
    <property type="term" value="F:hydrolase activity, hydrolyzing O-glycosyl compounds"/>
    <property type="evidence" value="ECO:0007669"/>
    <property type="project" value="InterPro"/>
</dbReference>
<dbReference type="PROSITE" id="PS51762">
    <property type="entry name" value="GH16_2"/>
    <property type="match status" value="1"/>
</dbReference>
<dbReference type="CDD" id="cd02182">
    <property type="entry name" value="GH16_Strep_laminarinase_like"/>
    <property type="match status" value="1"/>
</dbReference>
<evidence type="ECO:0000313" key="3">
    <source>
        <dbReference type="Proteomes" id="UP000722485"/>
    </source>
</evidence>
<proteinExistence type="predicted"/>
<feature type="domain" description="GH16" evidence="1">
    <location>
        <begin position="81"/>
        <end position="334"/>
    </location>
</feature>
<dbReference type="SUPFAM" id="SSF49899">
    <property type="entry name" value="Concanavalin A-like lectins/glucanases"/>
    <property type="match status" value="1"/>
</dbReference>
<dbReference type="Gene3D" id="2.60.120.200">
    <property type="match status" value="1"/>
</dbReference>
<dbReference type="OrthoDB" id="192832at2759"/>
<evidence type="ECO:0000313" key="2">
    <source>
        <dbReference type="EMBL" id="KAF7555541.1"/>
    </source>
</evidence>